<evidence type="ECO:0000313" key="2">
    <source>
        <dbReference type="Proteomes" id="UP000309992"/>
    </source>
</evidence>
<comment type="caution">
    <text evidence="1">The sequence shown here is derived from an EMBL/GenBank/DDBJ whole genome shotgun (WGS) entry which is preliminary data.</text>
</comment>
<keyword evidence="2" id="KW-1185">Reference proteome</keyword>
<reference evidence="1 2" key="1">
    <citation type="journal article" date="2015" name="Antonie Van Leeuwenhoek">
        <title>Prauserella endophytica sp. nov., an endophytic actinobacterium isolated from Tamarix taklamakanensis.</title>
        <authorList>
            <person name="Liu J.M."/>
            <person name="Habden X."/>
            <person name="Guo L."/>
            <person name="Tuo L."/>
            <person name="Jiang Z.K."/>
            <person name="Liu S.W."/>
            <person name="Liu X.F."/>
            <person name="Chen L."/>
            <person name="Li R.F."/>
            <person name="Zhang Y.Q."/>
            <person name="Sun C.H."/>
        </authorList>
    </citation>
    <scope>NUCLEOTIDE SEQUENCE [LARGE SCALE GENOMIC DNA]</scope>
    <source>
        <strain evidence="1 2">CGMCC 4.7182</strain>
    </source>
</reference>
<name>A0ABY2RZM2_9PSEU</name>
<sequence>MGSVVQEPGEAVMVVRLRRGVVGETRRVCHLVPAPDPALGTPPRELAALCGEEILPGQAELLSGFTGMPCETCLAVSARNLPPRLVRAS</sequence>
<protein>
    <submittedName>
        <fullName evidence="1">Uncharacterized protein</fullName>
    </submittedName>
</protein>
<organism evidence="1 2">
    <name type="scientific">Prauserella endophytica</name>
    <dbReference type="NCBI Taxonomy" id="1592324"/>
    <lineage>
        <taxon>Bacteria</taxon>
        <taxon>Bacillati</taxon>
        <taxon>Actinomycetota</taxon>
        <taxon>Actinomycetes</taxon>
        <taxon>Pseudonocardiales</taxon>
        <taxon>Pseudonocardiaceae</taxon>
        <taxon>Prauserella</taxon>
        <taxon>Prauserella coralliicola group</taxon>
    </lineage>
</organism>
<dbReference type="EMBL" id="SWMS01000018">
    <property type="protein sequence ID" value="TKG65209.1"/>
    <property type="molecule type" value="Genomic_DNA"/>
</dbReference>
<proteinExistence type="predicted"/>
<dbReference type="Proteomes" id="UP000309992">
    <property type="component" value="Unassembled WGS sequence"/>
</dbReference>
<gene>
    <name evidence="1" type="ORF">FCN18_27225</name>
</gene>
<accession>A0ABY2RZM2</accession>
<evidence type="ECO:0000313" key="1">
    <source>
        <dbReference type="EMBL" id="TKG65209.1"/>
    </source>
</evidence>